<proteinExistence type="predicted"/>
<dbReference type="SMART" id="SM00260">
    <property type="entry name" value="CheW"/>
    <property type="match status" value="1"/>
</dbReference>
<dbReference type="EMBL" id="JAQOSO010000117">
    <property type="protein sequence ID" value="MDJ1177016.1"/>
    <property type="molecule type" value="Genomic_DNA"/>
</dbReference>
<dbReference type="InterPro" id="IPR036061">
    <property type="entry name" value="CheW-like_dom_sf"/>
</dbReference>
<comment type="caution">
    <text evidence="2">The sequence shown here is derived from an EMBL/GenBank/DDBJ whole genome shotgun (WGS) entry which is preliminary data.</text>
</comment>
<dbReference type="Proteomes" id="UP001235849">
    <property type="component" value="Unassembled WGS sequence"/>
</dbReference>
<evidence type="ECO:0000259" key="1">
    <source>
        <dbReference type="PROSITE" id="PS50851"/>
    </source>
</evidence>
<protein>
    <submittedName>
        <fullName evidence="2">Chemotaxis protein CheW</fullName>
    </submittedName>
</protein>
<dbReference type="SUPFAM" id="SSF50341">
    <property type="entry name" value="CheW-like"/>
    <property type="match status" value="1"/>
</dbReference>
<evidence type="ECO:0000313" key="3">
    <source>
        <dbReference type="Proteomes" id="UP001235849"/>
    </source>
</evidence>
<sequence length="173" mass="19050">MINASPAHPKTTETTLPFILFELAGTTYGIVSHQVQQIEMVDQITPVPNAAPFVEGVVFCRSQVIPAINLRIRLGFERQPYDLLTRLIVIHTQPSSSQGTPKDAHTLTEKLTEGDRRVGLIVDSAREFIAIGQDLIQPPPDGLSGVNSQYLSGIITLDQRVILILDIEKIIET</sequence>
<dbReference type="PANTHER" id="PTHR22617:SF23">
    <property type="entry name" value="CHEMOTAXIS PROTEIN CHEW"/>
    <property type="match status" value="1"/>
</dbReference>
<dbReference type="RefSeq" id="WP_283769283.1">
    <property type="nucleotide sequence ID" value="NZ_JAQOSO010000117.1"/>
</dbReference>
<accession>A0ABT7BCX5</accession>
<evidence type="ECO:0000313" key="2">
    <source>
        <dbReference type="EMBL" id="MDJ1177016.1"/>
    </source>
</evidence>
<feature type="domain" description="CheW-like" evidence="1">
    <location>
        <begin position="15"/>
        <end position="173"/>
    </location>
</feature>
<organism evidence="2 3">
    <name type="scientific">Roseofilum capinflatum BLCC-M114</name>
    <dbReference type="NCBI Taxonomy" id="3022440"/>
    <lineage>
        <taxon>Bacteria</taxon>
        <taxon>Bacillati</taxon>
        <taxon>Cyanobacteriota</taxon>
        <taxon>Cyanophyceae</taxon>
        <taxon>Desertifilales</taxon>
        <taxon>Desertifilaceae</taxon>
        <taxon>Roseofilum</taxon>
        <taxon>Roseofilum capinflatum</taxon>
    </lineage>
</organism>
<dbReference type="PROSITE" id="PS50851">
    <property type="entry name" value="CHEW"/>
    <property type="match status" value="1"/>
</dbReference>
<gene>
    <name evidence="2" type="ORF">PMG25_23270</name>
</gene>
<name>A0ABT7BCX5_9CYAN</name>
<reference evidence="2 3" key="1">
    <citation type="submission" date="2023-01" db="EMBL/GenBank/DDBJ databases">
        <title>Novel diversity within Roseofilum (Cyanobacteria; Desertifilaceae) from marine benthic mats with descriptions of four novel species.</title>
        <authorList>
            <person name="Wang Y."/>
            <person name="Berthold D.E."/>
            <person name="Hu J."/>
            <person name="Lefler F.W."/>
            <person name="Laughinghouse H.D. IV."/>
        </authorList>
    </citation>
    <scope>NUCLEOTIDE SEQUENCE [LARGE SCALE GENOMIC DNA]</scope>
    <source>
        <strain evidence="2 3">BLCC-M114</strain>
    </source>
</reference>
<dbReference type="Pfam" id="PF01584">
    <property type="entry name" value="CheW"/>
    <property type="match status" value="1"/>
</dbReference>
<dbReference type="InterPro" id="IPR039315">
    <property type="entry name" value="CheW"/>
</dbReference>
<dbReference type="PANTHER" id="PTHR22617">
    <property type="entry name" value="CHEMOTAXIS SENSOR HISTIDINE KINASE-RELATED"/>
    <property type="match status" value="1"/>
</dbReference>
<dbReference type="Gene3D" id="2.30.30.40">
    <property type="entry name" value="SH3 Domains"/>
    <property type="match status" value="1"/>
</dbReference>
<keyword evidence="3" id="KW-1185">Reference proteome</keyword>
<dbReference type="InterPro" id="IPR002545">
    <property type="entry name" value="CheW-lke_dom"/>
</dbReference>
<dbReference type="Gene3D" id="2.40.50.180">
    <property type="entry name" value="CheA-289, Domain 4"/>
    <property type="match status" value="1"/>
</dbReference>